<evidence type="ECO:0000256" key="3">
    <source>
        <dbReference type="ARBA" id="ARBA00023163"/>
    </source>
</evidence>
<dbReference type="GO" id="GO:0003700">
    <property type="term" value="F:DNA-binding transcription factor activity"/>
    <property type="evidence" value="ECO:0007669"/>
    <property type="project" value="TreeGrafter"/>
</dbReference>
<proteinExistence type="predicted"/>
<evidence type="ECO:0000256" key="1">
    <source>
        <dbReference type="ARBA" id="ARBA00023015"/>
    </source>
</evidence>
<dbReference type="InterPro" id="IPR009057">
    <property type="entry name" value="Homeodomain-like_sf"/>
</dbReference>
<evidence type="ECO:0000313" key="7">
    <source>
        <dbReference type="Proteomes" id="UP000431401"/>
    </source>
</evidence>
<keyword evidence="2 4" id="KW-0238">DNA-binding</keyword>
<dbReference type="InterPro" id="IPR050109">
    <property type="entry name" value="HTH-type_TetR-like_transc_reg"/>
</dbReference>
<comment type="caution">
    <text evidence="6">The sequence shown here is derived from an EMBL/GenBank/DDBJ whole genome shotgun (WGS) entry which is preliminary data.</text>
</comment>
<keyword evidence="7" id="KW-1185">Reference proteome</keyword>
<reference evidence="6 7" key="1">
    <citation type="submission" date="2019-10" db="EMBL/GenBank/DDBJ databases">
        <title>Nocardia macrotermitis sp. nov. and Nocardia aurantia sp. nov., isolated from the gut of fungus growing-termite Macrotermes natalensis.</title>
        <authorList>
            <person name="Benndorf R."/>
            <person name="Schwitalla J."/>
            <person name="Martin K."/>
            <person name="De Beer W."/>
            <person name="Kaster A.-K."/>
            <person name="Vollmers J."/>
            <person name="Poulsen M."/>
            <person name="Beemelmanns C."/>
        </authorList>
    </citation>
    <scope>NUCLEOTIDE SEQUENCE [LARGE SCALE GENOMIC DNA]</scope>
    <source>
        <strain evidence="6 7">RB56</strain>
    </source>
</reference>
<feature type="DNA-binding region" description="H-T-H motif" evidence="4">
    <location>
        <begin position="33"/>
        <end position="52"/>
    </location>
</feature>
<dbReference type="PANTHER" id="PTHR30055:SF234">
    <property type="entry name" value="HTH-TYPE TRANSCRIPTIONAL REGULATOR BETI"/>
    <property type="match status" value="1"/>
</dbReference>
<protein>
    <recommendedName>
        <fullName evidence="5">HTH tetR-type domain-containing protein</fullName>
    </recommendedName>
</protein>
<dbReference type="RefSeq" id="WP_153349046.1">
    <property type="nucleotide sequence ID" value="NZ_WEGI01000024.1"/>
</dbReference>
<evidence type="ECO:0000313" key="6">
    <source>
        <dbReference type="EMBL" id="MQY31834.1"/>
    </source>
</evidence>
<keyword evidence="3" id="KW-0804">Transcription</keyword>
<dbReference type="InterPro" id="IPR001647">
    <property type="entry name" value="HTH_TetR"/>
</dbReference>
<accession>A0A7K0E3V1</accession>
<organism evidence="6 7">
    <name type="scientific">Nocardia aurantia</name>
    <dbReference type="NCBI Taxonomy" id="2585199"/>
    <lineage>
        <taxon>Bacteria</taxon>
        <taxon>Bacillati</taxon>
        <taxon>Actinomycetota</taxon>
        <taxon>Actinomycetes</taxon>
        <taxon>Mycobacteriales</taxon>
        <taxon>Nocardiaceae</taxon>
        <taxon>Nocardia</taxon>
    </lineage>
</organism>
<dbReference type="AlphaFoldDB" id="A0A7K0E3V1"/>
<sequence length="224" mass="24055">MSPASRAESAATRDRLLEAAERLFAERGADAVSMREIARSAGARNVIAGQYWFGDKAGLIRALLNKHTPEVEARRHALLDAYESTSGAGGLHMLVAALVHPLGAKLDQGIAGAGYLRTVSDLLTRPVPSVIEPLGSDDPGGSLRRWSALVEPLLAPDAVAMHRRFLTVRFVVVEVALRSQSGKTDHALFLSHLIDVAAGQLTAPLSESTLRLRRQRLSQANVQS</sequence>
<evidence type="ECO:0000256" key="4">
    <source>
        <dbReference type="PROSITE-ProRule" id="PRU00335"/>
    </source>
</evidence>
<dbReference type="EMBL" id="WEGI01000024">
    <property type="protein sequence ID" value="MQY31834.1"/>
    <property type="molecule type" value="Genomic_DNA"/>
</dbReference>
<dbReference type="GO" id="GO:0000976">
    <property type="term" value="F:transcription cis-regulatory region binding"/>
    <property type="evidence" value="ECO:0007669"/>
    <property type="project" value="TreeGrafter"/>
</dbReference>
<evidence type="ECO:0000259" key="5">
    <source>
        <dbReference type="PROSITE" id="PS50977"/>
    </source>
</evidence>
<dbReference type="Proteomes" id="UP000431401">
    <property type="component" value="Unassembled WGS sequence"/>
</dbReference>
<keyword evidence="1" id="KW-0805">Transcription regulation</keyword>
<evidence type="ECO:0000256" key="2">
    <source>
        <dbReference type="ARBA" id="ARBA00023125"/>
    </source>
</evidence>
<dbReference type="PANTHER" id="PTHR30055">
    <property type="entry name" value="HTH-TYPE TRANSCRIPTIONAL REGULATOR RUTR"/>
    <property type="match status" value="1"/>
</dbReference>
<dbReference type="PROSITE" id="PS50977">
    <property type="entry name" value="HTH_TETR_2"/>
    <property type="match status" value="1"/>
</dbReference>
<dbReference type="OrthoDB" id="2356263at2"/>
<dbReference type="Gene3D" id="1.10.357.10">
    <property type="entry name" value="Tetracycline Repressor, domain 2"/>
    <property type="match status" value="1"/>
</dbReference>
<dbReference type="Pfam" id="PF00440">
    <property type="entry name" value="TetR_N"/>
    <property type="match status" value="1"/>
</dbReference>
<name>A0A7K0E3V1_9NOCA</name>
<feature type="domain" description="HTH tetR-type" evidence="5">
    <location>
        <begin position="10"/>
        <end position="70"/>
    </location>
</feature>
<gene>
    <name evidence="6" type="ORF">NRB56_74450</name>
</gene>
<dbReference type="SUPFAM" id="SSF46689">
    <property type="entry name" value="Homeodomain-like"/>
    <property type="match status" value="1"/>
</dbReference>